<feature type="transmembrane region" description="Helical" evidence="11">
    <location>
        <begin position="323"/>
        <end position="346"/>
    </location>
</feature>
<dbReference type="GO" id="GO:0004888">
    <property type="term" value="F:transmembrane signaling receptor activity"/>
    <property type="evidence" value="ECO:0007669"/>
    <property type="project" value="InterPro"/>
</dbReference>
<dbReference type="InterPro" id="IPR006202">
    <property type="entry name" value="Neur_chan_lig-bd"/>
</dbReference>
<dbReference type="GO" id="GO:0005886">
    <property type="term" value="C:plasma membrane"/>
    <property type="evidence" value="ECO:0007669"/>
    <property type="project" value="UniProtKB-SubCell"/>
</dbReference>
<evidence type="ECO:0000256" key="9">
    <source>
        <dbReference type="ARBA" id="ARBA00023136"/>
    </source>
</evidence>
<dbReference type="NCBIfam" id="TIGR00860">
    <property type="entry name" value="LIC"/>
    <property type="match status" value="1"/>
</dbReference>
<dbReference type="AlphaFoldDB" id="A0A8S3TV94"/>
<dbReference type="GO" id="GO:0005230">
    <property type="term" value="F:extracellular ligand-gated monoatomic ion channel activity"/>
    <property type="evidence" value="ECO:0007669"/>
    <property type="project" value="InterPro"/>
</dbReference>
<keyword evidence="6" id="KW-0732">Signal</keyword>
<feature type="transmembrane region" description="Helical" evidence="11">
    <location>
        <begin position="440"/>
        <end position="459"/>
    </location>
</feature>
<evidence type="ECO:0000259" key="13">
    <source>
        <dbReference type="Pfam" id="PF02931"/>
    </source>
</evidence>
<evidence type="ECO:0000256" key="12">
    <source>
        <dbReference type="SAM" id="MobiDB-lite"/>
    </source>
</evidence>
<evidence type="ECO:0000256" key="2">
    <source>
        <dbReference type="ARBA" id="ARBA00004236"/>
    </source>
</evidence>
<evidence type="ECO:0000313" key="15">
    <source>
        <dbReference type="EMBL" id="CAG2235142.1"/>
    </source>
</evidence>
<feature type="region of interest" description="Disordered" evidence="12">
    <location>
        <begin position="380"/>
        <end position="401"/>
    </location>
</feature>
<feature type="domain" description="Neurotransmitter-gated ion-channel transmembrane" evidence="14">
    <location>
        <begin position="265"/>
        <end position="408"/>
    </location>
</feature>
<dbReference type="Pfam" id="PF02932">
    <property type="entry name" value="Neur_chan_memb"/>
    <property type="match status" value="1"/>
</dbReference>
<organism evidence="15 16">
    <name type="scientific">Mytilus edulis</name>
    <name type="common">Blue mussel</name>
    <dbReference type="NCBI Taxonomy" id="6550"/>
    <lineage>
        <taxon>Eukaryota</taxon>
        <taxon>Metazoa</taxon>
        <taxon>Spiralia</taxon>
        <taxon>Lophotrochozoa</taxon>
        <taxon>Mollusca</taxon>
        <taxon>Bivalvia</taxon>
        <taxon>Autobranchia</taxon>
        <taxon>Pteriomorphia</taxon>
        <taxon>Mytilida</taxon>
        <taxon>Mytiloidea</taxon>
        <taxon>Mytilidae</taxon>
        <taxon>Mytilinae</taxon>
        <taxon>Mytilus</taxon>
    </lineage>
</organism>
<keyword evidence="7 11" id="KW-1133">Transmembrane helix</keyword>
<dbReference type="Gene3D" id="1.20.58.390">
    <property type="entry name" value="Neurotransmitter-gated ion-channel transmembrane domain"/>
    <property type="match status" value="1"/>
</dbReference>
<dbReference type="InterPro" id="IPR018000">
    <property type="entry name" value="Neurotransmitter_ion_chnl_CS"/>
</dbReference>
<keyword evidence="4" id="KW-1003">Cell membrane</keyword>
<evidence type="ECO:0000256" key="6">
    <source>
        <dbReference type="ARBA" id="ARBA00022729"/>
    </source>
</evidence>
<keyword evidence="3 11" id="KW-0813">Transport</keyword>
<keyword evidence="16" id="KW-1185">Reference proteome</keyword>
<dbReference type="InterPro" id="IPR006029">
    <property type="entry name" value="Neurotrans-gated_channel_TM"/>
</dbReference>
<dbReference type="InterPro" id="IPR036719">
    <property type="entry name" value="Neuro-gated_channel_TM_sf"/>
</dbReference>
<dbReference type="Gene3D" id="2.70.170.10">
    <property type="entry name" value="Neurotransmitter-gated ion-channel ligand-binding domain"/>
    <property type="match status" value="1"/>
</dbReference>
<name>A0A8S3TV94_MYTED</name>
<evidence type="ECO:0000256" key="4">
    <source>
        <dbReference type="ARBA" id="ARBA00022475"/>
    </source>
</evidence>
<keyword evidence="5 11" id="KW-0812">Transmembrane</keyword>
<dbReference type="InterPro" id="IPR038050">
    <property type="entry name" value="Neuro_actylchol_rec"/>
</dbReference>
<dbReference type="PRINTS" id="PR00252">
    <property type="entry name" value="NRIONCHANNEL"/>
</dbReference>
<dbReference type="Proteomes" id="UP000683360">
    <property type="component" value="Unassembled WGS sequence"/>
</dbReference>
<reference evidence="15" key="1">
    <citation type="submission" date="2021-03" db="EMBL/GenBank/DDBJ databases">
        <authorList>
            <person name="Bekaert M."/>
        </authorList>
    </citation>
    <scope>NUCLEOTIDE SEQUENCE</scope>
</reference>
<comment type="caution">
    <text evidence="15">The sequence shown here is derived from an EMBL/GenBank/DDBJ whole genome shotgun (WGS) entry which is preliminary data.</text>
</comment>
<comment type="subcellular location">
    <subcellularLocation>
        <location evidence="2">Cell membrane</location>
    </subcellularLocation>
    <subcellularLocation>
        <location evidence="1">Membrane</location>
        <topology evidence="1">Multi-pass membrane protein</topology>
    </subcellularLocation>
</comment>
<dbReference type="EMBL" id="CAJPWZ010002309">
    <property type="protein sequence ID" value="CAG2235142.1"/>
    <property type="molecule type" value="Genomic_DNA"/>
</dbReference>
<dbReference type="PANTHER" id="PTHR18945">
    <property type="entry name" value="NEUROTRANSMITTER GATED ION CHANNEL"/>
    <property type="match status" value="1"/>
</dbReference>
<dbReference type="SUPFAM" id="SSF90112">
    <property type="entry name" value="Neurotransmitter-gated ion-channel transmembrane pore"/>
    <property type="match status" value="1"/>
</dbReference>
<dbReference type="OrthoDB" id="407674at2759"/>
<keyword evidence="9 11" id="KW-0472">Membrane</keyword>
<feature type="transmembrane region" description="Helical" evidence="11">
    <location>
        <begin position="258"/>
        <end position="284"/>
    </location>
</feature>
<dbReference type="InterPro" id="IPR006028">
    <property type="entry name" value="GABAA/Glycine_rcpt"/>
</dbReference>
<evidence type="ECO:0000259" key="14">
    <source>
        <dbReference type="Pfam" id="PF02932"/>
    </source>
</evidence>
<accession>A0A8S3TV94</accession>
<keyword evidence="10 11" id="KW-0407">Ion channel</keyword>
<evidence type="ECO:0000256" key="7">
    <source>
        <dbReference type="ARBA" id="ARBA00022989"/>
    </source>
</evidence>
<comment type="similarity">
    <text evidence="11">Belongs to the ligand-gated ion channel (TC 1.A.9) family.</text>
</comment>
<dbReference type="SUPFAM" id="SSF63712">
    <property type="entry name" value="Nicotinic receptor ligand binding domain-like"/>
    <property type="match status" value="1"/>
</dbReference>
<evidence type="ECO:0000256" key="10">
    <source>
        <dbReference type="ARBA" id="ARBA00023303"/>
    </source>
</evidence>
<gene>
    <name evidence="15" type="ORF">MEDL_47683</name>
</gene>
<proteinExistence type="inferred from homology"/>
<keyword evidence="8 11" id="KW-0406">Ion transport</keyword>
<evidence type="ECO:0000256" key="11">
    <source>
        <dbReference type="RuleBase" id="RU000687"/>
    </source>
</evidence>
<protein>
    <submittedName>
        <fullName evidence="15">GLRA2</fullName>
    </submittedName>
</protein>
<dbReference type="PROSITE" id="PS00236">
    <property type="entry name" value="NEUROTR_ION_CHANNEL"/>
    <property type="match status" value="1"/>
</dbReference>
<evidence type="ECO:0000313" key="16">
    <source>
        <dbReference type="Proteomes" id="UP000683360"/>
    </source>
</evidence>
<evidence type="ECO:0000256" key="8">
    <source>
        <dbReference type="ARBA" id="ARBA00023065"/>
    </source>
</evidence>
<sequence length="467" mass="53665">MMKSTTRLMDGNMTRIQDKIFRIRNLLVFIVCHAIYVTAANDIKAKIVDLLWKGDNQEVLKFPPHYDLDGGKTDIFCDMYVTSFDDVNEADMDFTISLLLHLEWTDMRLQKDLQSLDFEEVELDSKSVGSLWTPDVFFPNEKEASYHNIMSPNRMFRLTKKCILNYTVRLTLKLSCVMLLHSYPFDKQTCRLHLESFGYDAQQINLHWSKENQPIGMNITSLPQFEVVGHAYDNFFSDHRIRGNYSTLSAQFDFRRNIGYYVVQMYIPTLLIVMLSWVSFWLNVNSVPGRVTLGVLSVLTISTQSSSVNASLPRVSYTKAIDIWMATCLVFVFAALIEFAIANVLTRKGSHKGIIMKKLIKLAKEVREKALMRNNQGVMASSDPDGLRHRGSVSSDETNGNKKETVVKMDAGVTLQKQRSELEDKPAFEKGMLYAMYCDVASRILFPLVFAIFNVVYWVHYIQILNY</sequence>
<dbReference type="PRINTS" id="PR00253">
    <property type="entry name" value="GABAARECEPTR"/>
</dbReference>
<evidence type="ECO:0000256" key="3">
    <source>
        <dbReference type="ARBA" id="ARBA00022448"/>
    </source>
</evidence>
<dbReference type="InterPro" id="IPR006201">
    <property type="entry name" value="Neur_channel"/>
</dbReference>
<feature type="domain" description="Neurotransmitter-gated ion-channel ligand-binding" evidence="13">
    <location>
        <begin position="71"/>
        <end position="257"/>
    </location>
</feature>
<evidence type="ECO:0000256" key="5">
    <source>
        <dbReference type="ARBA" id="ARBA00022692"/>
    </source>
</evidence>
<dbReference type="Pfam" id="PF02931">
    <property type="entry name" value="Neur_chan_LBD"/>
    <property type="match status" value="1"/>
</dbReference>
<dbReference type="CDD" id="cd19049">
    <property type="entry name" value="LGIC_TM_anion"/>
    <property type="match status" value="1"/>
</dbReference>
<dbReference type="InterPro" id="IPR036734">
    <property type="entry name" value="Neur_chan_lig-bd_sf"/>
</dbReference>
<feature type="transmembrane region" description="Helical" evidence="11">
    <location>
        <begin position="291"/>
        <end position="311"/>
    </location>
</feature>
<evidence type="ECO:0000256" key="1">
    <source>
        <dbReference type="ARBA" id="ARBA00004141"/>
    </source>
</evidence>